<evidence type="ECO:0000313" key="3">
    <source>
        <dbReference type="Proteomes" id="UP000054559"/>
    </source>
</evidence>
<dbReference type="AlphaFoldDB" id="A0A0J8R0T9"/>
<dbReference type="Proteomes" id="UP000054559">
    <property type="component" value="Unassembled WGS sequence"/>
</dbReference>
<feature type="region of interest" description="Disordered" evidence="1">
    <location>
        <begin position="1"/>
        <end position="50"/>
    </location>
</feature>
<evidence type="ECO:0000256" key="1">
    <source>
        <dbReference type="SAM" id="MobiDB-lite"/>
    </source>
</evidence>
<accession>A0A0J8R0T9</accession>
<reference evidence="3" key="1">
    <citation type="journal article" date="2010" name="Genome Res.">
        <title>Population genomic sequencing of Coccidioides fungi reveals recent hybridization and transposon control.</title>
        <authorList>
            <person name="Neafsey D.E."/>
            <person name="Barker B.M."/>
            <person name="Sharpton T.J."/>
            <person name="Stajich J.E."/>
            <person name="Park D.J."/>
            <person name="Whiston E."/>
            <person name="Hung C.-Y."/>
            <person name="McMahan C."/>
            <person name="White J."/>
            <person name="Sykes S."/>
            <person name="Heiman D."/>
            <person name="Young S."/>
            <person name="Zeng Q."/>
            <person name="Abouelleil A."/>
            <person name="Aftuck L."/>
            <person name="Bessette D."/>
            <person name="Brown A."/>
            <person name="FitzGerald M."/>
            <person name="Lui A."/>
            <person name="Macdonald J.P."/>
            <person name="Priest M."/>
            <person name="Orbach M.J."/>
            <person name="Galgiani J.N."/>
            <person name="Kirkland T.N."/>
            <person name="Cole G.T."/>
            <person name="Birren B.W."/>
            <person name="Henn M.R."/>
            <person name="Taylor J.W."/>
            <person name="Rounsley S.D."/>
        </authorList>
    </citation>
    <scope>NUCLEOTIDE SEQUENCE [LARGE SCALE GENOMIC DNA]</scope>
    <source>
        <strain evidence="3">RMSCC 3703</strain>
    </source>
</reference>
<evidence type="ECO:0000313" key="2">
    <source>
        <dbReference type="EMBL" id="KMU77945.1"/>
    </source>
</evidence>
<dbReference type="EMBL" id="DS268158">
    <property type="protein sequence ID" value="KMU77945.1"/>
    <property type="molecule type" value="Genomic_DNA"/>
</dbReference>
<protein>
    <submittedName>
        <fullName evidence="2">Uncharacterized protein</fullName>
    </submittedName>
</protein>
<name>A0A0J8R0T9_COCIT</name>
<sequence length="113" mass="12441">MIGEELKRAGPRSGSSFSHRLREGTQSRGRRDKLVSATERQGSTKGEPFSTDYCAAIVPNKKEKKRSPYTAKSGDGCGLRRTAFGGDVTAAYYHDNRLEVPFPASELIFNQIS</sequence>
<proteinExistence type="predicted"/>
<organism evidence="2 3">
    <name type="scientific">Coccidioides immitis RMSCC 3703</name>
    <dbReference type="NCBI Taxonomy" id="454286"/>
    <lineage>
        <taxon>Eukaryota</taxon>
        <taxon>Fungi</taxon>
        <taxon>Dikarya</taxon>
        <taxon>Ascomycota</taxon>
        <taxon>Pezizomycotina</taxon>
        <taxon>Eurotiomycetes</taxon>
        <taxon>Eurotiomycetidae</taxon>
        <taxon>Onygenales</taxon>
        <taxon>Onygenaceae</taxon>
        <taxon>Coccidioides</taxon>
    </lineage>
</organism>
<gene>
    <name evidence="2" type="ORF">CISG_06856</name>
</gene>